<dbReference type="AlphaFoldDB" id="A0A183J4E4"/>
<evidence type="ECO:0000313" key="20">
    <source>
        <dbReference type="Proteomes" id="UP000270296"/>
    </source>
</evidence>
<dbReference type="InterPro" id="IPR002048">
    <property type="entry name" value="EF_hand_dom"/>
</dbReference>
<dbReference type="Gene3D" id="1.10.238.10">
    <property type="entry name" value="EF-hand"/>
    <property type="match status" value="1"/>
</dbReference>
<feature type="region of interest" description="Disordered" evidence="15">
    <location>
        <begin position="189"/>
        <end position="212"/>
    </location>
</feature>
<evidence type="ECO:0000256" key="8">
    <source>
        <dbReference type="ARBA" id="ARBA00022553"/>
    </source>
</evidence>
<keyword evidence="14" id="KW-0472">Membrane</keyword>
<evidence type="ECO:0000313" key="19">
    <source>
        <dbReference type="EMBL" id="VDP34299.1"/>
    </source>
</evidence>
<keyword evidence="8" id="KW-0597">Phosphoprotein</keyword>
<evidence type="ECO:0000256" key="16">
    <source>
        <dbReference type="SAM" id="SignalP"/>
    </source>
</evidence>
<sequence length="428" mass="49588">MTAIICIACVCMLVIRVGCLPVIPQQTTPQVEEDGDFSRYNVSYQRYIQEVVDALRSDPNFEAKLRNAQVEDIQTGKIAEGLDVVSSDVRSRLDFIKQSEIERIRDKLEDANRQHMDLSNPSFEKEDLQKLLQKVHALLSEALMCVYFSKDMEKLDKQREAALKERQKMVEEEEYRKLSKLNTEERRAALETMRKAQEQDRNDRKLKHPGSKDQLEEVWENVDQMPKENFDLKTFFKLHDINSDGYWDENEVEALFDKELNEVYNTSDPYQLAQKDMERMKMRQHVFSEVDKNSDSLISYEEFLGESKTADFDNDDKWQAMDKKPAFTEEELERYEEEWRQEAVRVASTVPMYPVDPSGLSQPPSSIDAAVNHQRKQAIDMTDQPLNAPVHKKGDEGVDKFRKQNVPMVHSPGNVHLKPLGPAVPGIP</sequence>
<evidence type="ECO:0000256" key="1">
    <source>
        <dbReference type="ARBA" id="ARBA00004370"/>
    </source>
</evidence>
<evidence type="ECO:0000259" key="17">
    <source>
        <dbReference type="Pfam" id="PF13499"/>
    </source>
</evidence>
<dbReference type="Pfam" id="PF25434">
    <property type="entry name" value="NUCB1_N"/>
    <property type="match status" value="1"/>
</dbReference>
<evidence type="ECO:0000256" key="5">
    <source>
        <dbReference type="ARBA" id="ARBA00008063"/>
    </source>
</evidence>
<feature type="signal peptide" evidence="16">
    <location>
        <begin position="1"/>
        <end position="19"/>
    </location>
</feature>
<dbReference type="InterPro" id="IPR040250">
    <property type="entry name" value="Nucleobindin"/>
</dbReference>
<evidence type="ECO:0000256" key="13">
    <source>
        <dbReference type="ARBA" id="ARBA00023125"/>
    </source>
</evidence>
<keyword evidence="12" id="KW-0333">Golgi apparatus</keyword>
<dbReference type="Proteomes" id="UP000270296">
    <property type="component" value="Unassembled WGS sequence"/>
</dbReference>
<gene>
    <name evidence="19" type="ORF">SBAD_LOCUS10742</name>
</gene>
<reference evidence="19 20" key="2">
    <citation type="submission" date="2018-11" db="EMBL/GenBank/DDBJ databases">
        <authorList>
            <consortium name="Pathogen Informatics"/>
        </authorList>
    </citation>
    <scope>NUCLEOTIDE SEQUENCE [LARGE SCALE GENOMIC DNA]</scope>
</reference>
<feature type="chain" id="PRO_5043140465" evidence="16">
    <location>
        <begin position="20"/>
        <end position="428"/>
    </location>
</feature>
<evidence type="ECO:0000313" key="21">
    <source>
        <dbReference type="WBParaSite" id="SBAD_0001111801-mRNA-1"/>
    </source>
</evidence>
<dbReference type="EMBL" id="UZAM01014497">
    <property type="protein sequence ID" value="VDP34299.1"/>
    <property type="molecule type" value="Genomic_DNA"/>
</dbReference>
<dbReference type="SUPFAM" id="SSF47473">
    <property type="entry name" value="EF-hand"/>
    <property type="match status" value="1"/>
</dbReference>
<dbReference type="GO" id="GO:0005794">
    <property type="term" value="C:Golgi apparatus"/>
    <property type="evidence" value="ECO:0007669"/>
    <property type="project" value="UniProtKB-SubCell"/>
</dbReference>
<keyword evidence="11" id="KW-0677">Repeat</keyword>
<dbReference type="GO" id="GO:0005793">
    <property type="term" value="C:endoplasmic reticulum-Golgi intermediate compartment"/>
    <property type="evidence" value="ECO:0007669"/>
    <property type="project" value="TreeGrafter"/>
</dbReference>
<evidence type="ECO:0000256" key="9">
    <source>
        <dbReference type="ARBA" id="ARBA00022658"/>
    </source>
</evidence>
<comment type="subcellular location">
    <subcellularLocation>
        <location evidence="2">Cytoplasm</location>
    </subcellularLocation>
    <subcellularLocation>
        <location evidence="3">Golgi apparatus</location>
    </subcellularLocation>
    <subcellularLocation>
        <location evidence="1">Membrane</location>
    </subcellularLocation>
    <subcellularLocation>
        <location evidence="4">Secreted</location>
    </subcellularLocation>
</comment>
<dbReference type="GO" id="GO:0005509">
    <property type="term" value="F:calcium ion binding"/>
    <property type="evidence" value="ECO:0007669"/>
    <property type="project" value="InterPro"/>
</dbReference>
<accession>A0A183J4E4</accession>
<dbReference type="OrthoDB" id="5982823at2759"/>
<dbReference type="InterPro" id="IPR011992">
    <property type="entry name" value="EF-hand-dom_pair"/>
</dbReference>
<dbReference type="WBParaSite" id="SBAD_0001111801-mRNA-1">
    <property type="protein sequence ID" value="SBAD_0001111801-mRNA-1"/>
    <property type="gene ID" value="SBAD_0001111801"/>
</dbReference>
<evidence type="ECO:0000259" key="18">
    <source>
        <dbReference type="Pfam" id="PF25434"/>
    </source>
</evidence>
<dbReference type="GO" id="GO:0016020">
    <property type="term" value="C:membrane"/>
    <property type="evidence" value="ECO:0007669"/>
    <property type="project" value="UniProtKB-SubCell"/>
</dbReference>
<name>A0A183J4E4_9BILA</name>
<feature type="domain" description="EF-hand" evidence="17">
    <location>
        <begin position="231"/>
        <end position="304"/>
    </location>
</feature>
<evidence type="ECO:0000256" key="7">
    <source>
        <dbReference type="ARBA" id="ARBA00022525"/>
    </source>
</evidence>
<evidence type="ECO:0000256" key="2">
    <source>
        <dbReference type="ARBA" id="ARBA00004496"/>
    </source>
</evidence>
<feature type="domain" description="NUCB1-like N-terminal" evidence="18">
    <location>
        <begin position="27"/>
        <end position="135"/>
    </location>
</feature>
<evidence type="ECO:0000256" key="3">
    <source>
        <dbReference type="ARBA" id="ARBA00004555"/>
    </source>
</evidence>
<evidence type="ECO:0000256" key="14">
    <source>
        <dbReference type="ARBA" id="ARBA00023136"/>
    </source>
</evidence>
<evidence type="ECO:0000256" key="11">
    <source>
        <dbReference type="ARBA" id="ARBA00022737"/>
    </source>
</evidence>
<dbReference type="PANTHER" id="PTHR19237">
    <property type="entry name" value="NUCLEOBINDIN"/>
    <property type="match status" value="1"/>
</dbReference>
<dbReference type="InterPro" id="IPR057576">
    <property type="entry name" value="NUCB1_N"/>
</dbReference>
<organism evidence="21">
    <name type="scientific">Soboliphyme baturini</name>
    <dbReference type="NCBI Taxonomy" id="241478"/>
    <lineage>
        <taxon>Eukaryota</taxon>
        <taxon>Metazoa</taxon>
        <taxon>Ecdysozoa</taxon>
        <taxon>Nematoda</taxon>
        <taxon>Enoplea</taxon>
        <taxon>Dorylaimia</taxon>
        <taxon>Dioctophymatida</taxon>
        <taxon>Dioctophymatoidea</taxon>
        <taxon>Soboliphymatidae</taxon>
        <taxon>Soboliphyme</taxon>
    </lineage>
</organism>
<proteinExistence type="inferred from homology"/>
<dbReference type="GO" id="GO:0070062">
    <property type="term" value="C:extracellular exosome"/>
    <property type="evidence" value="ECO:0007669"/>
    <property type="project" value="TreeGrafter"/>
</dbReference>
<evidence type="ECO:0000256" key="6">
    <source>
        <dbReference type="ARBA" id="ARBA00022490"/>
    </source>
</evidence>
<evidence type="ECO:0000256" key="12">
    <source>
        <dbReference type="ARBA" id="ARBA00023034"/>
    </source>
</evidence>
<comment type="similarity">
    <text evidence="5">Belongs to the nucleobindin family.</text>
</comment>
<keyword evidence="10 16" id="KW-0732">Signal</keyword>
<feature type="compositionally biased region" description="Basic and acidic residues" evidence="15">
    <location>
        <begin position="189"/>
        <end position="203"/>
    </location>
</feature>
<reference evidence="21" key="1">
    <citation type="submission" date="2016-06" db="UniProtKB">
        <authorList>
            <consortium name="WormBaseParasite"/>
        </authorList>
    </citation>
    <scope>IDENTIFICATION</scope>
</reference>
<keyword evidence="7" id="KW-0964">Secreted</keyword>
<dbReference type="GO" id="GO:0003677">
    <property type="term" value="F:DNA binding"/>
    <property type="evidence" value="ECO:0007669"/>
    <property type="project" value="UniProtKB-KW"/>
</dbReference>
<keyword evidence="6" id="KW-0963">Cytoplasm</keyword>
<keyword evidence="13" id="KW-0238">DNA-binding</keyword>
<dbReference type="GO" id="GO:0005085">
    <property type="term" value="F:guanyl-nucleotide exchange factor activity"/>
    <property type="evidence" value="ECO:0007669"/>
    <property type="project" value="UniProtKB-KW"/>
</dbReference>
<evidence type="ECO:0000256" key="10">
    <source>
        <dbReference type="ARBA" id="ARBA00022729"/>
    </source>
</evidence>
<dbReference type="Pfam" id="PF13499">
    <property type="entry name" value="EF-hand_7"/>
    <property type="match status" value="1"/>
</dbReference>
<evidence type="ECO:0000256" key="4">
    <source>
        <dbReference type="ARBA" id="ARBA00004613"/>
    </source>
</evidence>
<evidence type="ECO:0000256" key="15">
    <source>
        <dbReference type="SAM" id="MobiDB-lite"/>
    </source>
</evidence>
<dbReference type="PANTHER" id="PTHR19237:SF20">
    <property type="entry name" value="NUCLEOBINDIN 1"/>
    <property type="match status" value="1"/>
</dbReference>
<keyword evidence="9" id="KW-0344">Guanine-nucleotide releasing factor</keyword>
<protein>
    <submittedName>
        <fullName evidence="21">EF-hand domain-containing protein</fullName>
    </submittedName>
</protein>
<keyword evidence="20" id="KW-1185">Reference proteome</keyword>
<feature type="region of interest" description="Disordered" evidence="15">
    <location>
        <begin position="407"/>
        <end position="428"/>
    </location>
</feature>